<feature type="region of interest" description="Disordered" evidence="4">
    <location>
        <begin position="1480"/>
        <end position="1503"/>
    </location>
</feature>
<feature type="coiled-coil region" evidence="3">
    <location>
        <begin position="646"/>
        <end position="680"/>
    </location>
</feature>
<feature type="region of interest" description="Disordered" evidence="4">
    <location>
        <begin position="244"/>
        <end position="350"/>
    </location>
</feature>
<feature type="region of interest" description="Disordered" evidence="4">
    <location>
        <begin position="614"/>
        <end position="643"/>
    </location>
</feature>
<organism evidence="7">
    <name type="scientific">Pseudogymnoascus destructans</name>
    <dbReference type="NCBI Taxonomy" id="655981"/>
    <lineage>
        <taxon>Eukaryota</taxon>
        <taxon>Fungi</taxon>
        <taxon>Dikarya</taxon>
        <taxon>Ascomycota</taxon>
        <taxon>Pezizomycotina</taxon>
        <taxon>Leotiomycetes</taxon>
        <taxon>Thelebolales</taxon>
        <taxon>Thelebolaceae</taxon>
        <taxon>Pseudogymnoascus</taxon>
    </lineage>
</organism>
<dbReference type="GO" id="GO:0005737">
    <property type="term" value="C:cytoplasm"/>
    <property type="evidence" value="ECO:0007669"/>
    <property type="project" value="UniProtKB-SubCell"/>
</dbReference>
<dbReference type="PANTHER" id="PTHR45615:SF80">
    <property type="entry name" value="GRIP DOMAIN-CONTAINING PROTEIN"/>
    <property type="match status" value="1"/>
</dbReference>
<feature type="coiled-coil region" evidence="3">
    <location>
        <begin position="1217"/>
        <end position="1244"/>
    </location>
</feature>
<reference evidence="7" key="1">
    <citation type="submission" date="2016-03" db="EMBL/GenBank/DDBJ databases">
        <title>Updated assembly of Pseudogymnoascus destructans, the fungus causing white-nose syndrome of bats.</title>
        <authorList>
            <person name="Palmer J.M."/>
            <person name="Drees K.P."/>
            <person name="Foster J.T."/>
            <person name="Lindner D.L."/>
        </authorList>
    </citation>
    <scope>NUCLEOTIDE SEQUENCE [LARGE SCALE GENOMIC DNA]</scope>
    <source>
        <strain evidence="7">20631-21</strain>
    </source>
</reference>
<evidence type="ECO:0000256" key="2">
    <source>
        <dbReference type="ARBA" id="ARBA00022490"/>
    </source>
</evidence>
<feature type="domain" description="Centrosomin N-terminal motif 1" evidence="5">
    <location>
        <begin position="488"/>
        <end position="558"/>
    </location>
</feature>
<evidence type="ECO:0000259" key="5">
    <source>
        <dbReference type="Pfam" id="PF07989"/>
    </source>
</evidence>
<feature type="region of interest" description="Disordered" evidence="4">
    <location>
        <begin position="701"/>
        <end position="720"/>
    </location>
</feature>
<feature type="compositionally biased region" description="Polar residues" evidence="4">
    <location>
        <begin position="571"/>
        <end position="581"/>
    </location>
</feature>
<feature type="region of interest" description="Disordered" evidence="4">
    <location>
        <begin position="554"/>
        <end position="586"/>
    </location>
</feature>
<dbReference type="VEuPathDB" id="FungiDB:GMDG_03076"/>
<feature type="compositionally biased region" description="Low complexity" evidence="4">
    <location>
        <begin position="1432"/>
        <end position="1452"/>
    </location>
</feature>
<gene>
    <name evidence="7" type="primary">ORF1</name>
    <name evidence="7" type="ORF">VC83_04578</name>
</gene>
<evidence type="ECO:0000256" key="3">
    <source>
        <dbReference type="SAM" id="Coils"/>
    </source>
</evidence>
<keyword evidence="3" id="KW-0175">Coiled coil</keyword>
<feature type="compositionally biased region" description="Basic residues" evidence="4">
    <location>
        <begin position="316"/>
        <end position="328"/>
    </location>
</feature>
<feature type="coiled-coil region" evidence="3">
    <location>
        <begin position="823"/>
        <end position="1160"/>
    </location>
</feature>
<protein>
    <submittedName>
        <fullName evidence="7">Orf1</fullName>
    </submittedName>
</protein>
<evidence type="ECO:0000256" key="4">
    <source>
        <dbReference type="SAM" id="MobiDB-lite"/>
    </source>
</evidence>
<evidence type="ECO:0000256" key="1">
    <source>
        <dbReference type="ARBA" id="ARBA00004496"/>
    </source>
</evidence>
<feature type="compositionally biased region" description="Low complexity" evidence="4">
    <location>
        <begin position="329"/>
        <end position="344"/>
    </location>
</feature>
<keyword evidence="2" id="KW-0963">Cytoplasm</keyword>
<dbReference type="GO" id="GO:0005815">
    <property type="term" value="C:microtubule organizing center"/>
    <property type="evidence" value="ECO:0007669"/>
    <property type="project" value="InterPro"/>
</dbReference>
<evidence type="ECO:0000259" key="6">
    <source>
        <dbReference type="Pfam" id="PF12808"/>
    </source>
</evidence>
<feature type="compositionally biased region" description="Basic and acidic residues" evidence="4">
    <location>
        <begin position="792"/>
        <end position="805"/>
    </location>
</feature>
<dbReference type="InterPro" id="IPR012943">
    <property type="entry name" value="Cnn_1N"/>
</dbReference>
<dbReference type="EMBL" id="KV441400">
    <property type="protein sequence ID" value="OAF57499.1"/>
    <property type="molecule type" value="Genomic_DNA"/>
</dbReference>
<feature type="compositionally biased region" description="Basic and acidic residues" evidence="4">
    <location>
        <begin position="554"/>
        <end position="563"/>
    </location>
</feature>
<feature type="region of interest" description="Disordered" evidence="4">
    <location>
        <begin position="1"/>
        <end position="219"/>
    </location>
</feature>
<dbReference type="SUPFAM" id="SSF57997">
    <property type="entry name" value="Tropomyosin"/>
    <property type="match status" value="1"/>
</dbReference>
<feature type="compositionally biased region" description="Polar residues" evidence="4">
    <location>
        <begin position="293"/>
        <end position="302"/>
    </location>
</feature>
<feature type="region of interest" description="Disordered" evidence="4">
    <location>
        <begin position="405"/>
        <end position="446"/>
    </location>
</feature>
<feature type="region of interest" description="Disordered" evidence="4">
    <location>
        <begin position="1432"/>
        <end position="1454"/>
    </location>
</feature>
<accession>A0A177A5H4</accession>
<dbReference type="InterPro" id="IPR024545">
    <property type="entry name" value="Mto1-like_Mto2p-bd"/>
</dbReference>
<dbReference type="eggNOG" id="ENOG502QU0H">
    <property type="taxonomic scope" value="Eukaryota"/>
</dbReference>
<evidence type="ECO:0000313" key="7">
    <source>
        <dbReference type="EMBL" id="OAF57499.1"/>
    </source>
</evidence>
<feature type="compositionally biased region" description="Basic and acidic residues" evidence="4">
    <location>
        <begin position="100"/>
        <end position="109"/>
    </location>
</feature>
<sequence>MTATEDSSPPPAEARITLSRKGSRKGSRKKNVEGFTMATNDDENVAPAKPTSFADSSMDEHQQAFDDNTTTNNNKTAKRFPSLGNLPALPPGESSMMSEDLSREEHSDGYPDTMDESEMRRHLNDVESSFLPGPSPIGQSANPGADDTYLFDGAREPVALADRIPGIRTPTKGAARDEGRQKSFTPMSERETPHVQGSMLGDSLVDNGNTTSSLETMSSPTAAAAARTVSRAISMVSMGYDIEGHVTSDAPSPPQSENGNGEGLSRQGTPRIFEPESLQGTKGDSSDERSTIRHQTSNQSLNAADAGSTPGAALVNRRRSGRRPKFLRSRNASQRSSVSSSVANTDAEENSDMTYGTDYAMLSGGAVPAYGASRHSSYMLSRSISLGSMASGIDDSAELKPVLGTLEEEERNRSRADSSQTADDYANAPATPRATSHSLAAPTDTVIARHVRNVHVPESVAKEYRNKSGVSPGKLPGPSTERHGKNMTLKEQSSTIERLSKENFDLKLKVMFLSDRLDKLSEEGVKEMISENVEMKTVLANMQRDNKALRRKVKELEKSKDGSPRPGTARSGASSESQPQWFDQEGAQEREQELIYLRERMEEYEVEIEKMRTESLSRESEKRKLAETVRSMGEKRGEDMDAREEMDVWKDLLEQETARREEADEDNRKLRDEIFRLRSESVVSGGGAGLNHTTNIYHITKKRQGSPTRPRSGMSERVDDRGGAFSAASTLVDDLRRESDLLRHENAELRREVGAQTSMLTSRNREKERLYQEIEDLKLGHRRGGSIAGDSILDRSASRTRERPQSRGSELTRVTAIIPDAEREDLENKNAELRDKLNGLQLDNQELHKELDSCMEDFETAIESKREAEALAAELQHELQVAESDLQTMQADRDEALKGQEEVEIEFENLRKEAQEEIDALEADAEKRAVEMEGLQVELANQAENFNALQAEMRGMSEALVRLEDDHDLKTRRIQELERELEDANRELNGMEKAIVEANNKINRLTVQQESSQGEIAFLREEQDGDKIKIGDLESALKNAEGAVRDERERVRELEQRLASERHQREVVAGKEKQEVQRYINELNREASNAKDDARRLRKNLSSREVEATEWKERLLELENNLRETLGDLNGTRSTFLKGIGDLQKQLDNTTRELDTTKTSILEKDRIIRERDTLLESHGLEYGILAEMLDKERQAHRNSKHQHETFLKTHNHTTRTVGQQETRVAQLEAALQADRKKLSHLENTFKDQLNERNNLLLTMWNRLSTICGSDWAHGNSLINGRALPSLEAVSTMLPGFAKNLLASTKKIEALIAGFKTRVRTIERDLARDFSSLENTLEARTKKLDRLEGLVRSASMNSSTDQRAEIVRLQDMNRLLRVDIQALRSATPRKGVYEVIEPGSPAPSIPTGPRTKALTRHQATAAANYANAAAAEVPERAGSSAGSTRGSGSRAGAPEGGEDLEWWVFRLKELERRLKAEREARLLDRSEARKRLEEAERRNEELKAEVERGRVRMLAEAGVGGGE</sequence>
<dbReference type="Gene3D" id="1.10.287.1490">
    <property type="match status" value="1"/>
</dbReference>
<feature type="compositionally biased region" description="Polar residues" evidence="4">
    <location>
        <begin position="206"/>
        <end position="219"/>
    </location>
</feature>
<comment type="subcellular location">
    <subcellularLocation>
        <location evidence="1">Cytoplasm</location>
    </subcellularLocation>
</comment>
<feature type="coiled-coil region" evidence="3">
    <location>
        <begin position="587"/>
        <end position="614"/>
    </location>
</feature>
<feature type="region of interest" description="Disordered" evidence="4">
    <location>
        <begin position="786"/>
        <end position="810"/>
    </location>
</feature>
<feature type="domain" description="Mto1-like Mto2p-binding" evidence="6">
    <location>
        <begin position="1462"/>
        <end position="1510"/>
    </location>
</feature>
<dbReference type="OrthoDB" id="10255000at2759"/>
<dbReference type="Pfam" id="PF07989">
    <property type="entry name" value="Cnn_1N"/>
    <property type="match status" value="1"/>
</dbReference>
<dbReference type="Proteomes" id="UP000077154">
    <property type="component" value="Unassembled WGS sequence"/>
</dbReference>
<dbReference type="RefSeq" id="XP_024322788.1">
    <property type="nucleotide sequence ID" value="XM_024468207.1"/>
</dbReference>
<dbReference type="Pfam" id="PF12808">
    <property type="entry name" value="Mto2_bdg"/>
    <property type="match status" value="1"/>
</dbReference>
<feature type="region of interest" description="Disordered" evidence="4">
    <location>
        <begin position="465"/>
        <end position="494"/>
    </location>
</feature>
<name>A0A177A5H4_9PEZI</name>
<proteinExistence type="predicted"/>
<dbReference type="PANTHER" id="PTHR45615">
    <property type="entry name" value="MYOSIN HEAVY CHAIN, NON-MUSCLE"/>
    <property type="match status" value="1"/>
</dbReference>
<dbReference type="GeneID" id="36287649"/>